<evidence type="ECO:0000313" key="2">
    <source>
        <dbReference type="Proteomes" id="UP000249402"/>
    </source>
</evidence>
<reference evidence="1 2" key="1">
    <citation type="submission" date="2018-02" db="EMBL/GenBank/DDBJ databases">
        <title>The genomes of Aspergillus section Nigri reveals drivers in fungal speciation.</title>
        <authorList>
            <consortium name="DOE Joint Genome Institute"/>
            <person name="Vesth T.C."/>
            <person name="Nybo J."/>
            <person name="Theobald S."/>
            <person name="Brandl J."/>
            <person name="Frisvad J.C."/>
            <person name="Nielsen K.F."/>
            <person name="Lyhne E.K."/>
            <person name="Kogle M.E."/>
            <person name="Kuo A."/>
            <person name="Riley R."/>
            <person name="Clum A."/>
            <person name="Nolan M."/>
            <person name="Lipzen A."/>
            <person name="Salamov A."/>
            <person name="Henrissat B."/>
            <person name="Wiebenga A."/>
            <person name="De vries R.P."/>
            <person name="Grigoriev I.V."/>
            <person name="Mortensen U.H."/>
            <person name="Andersen M.R."/>
            <person name="Baker S.E."/>
        </authorList>
    </citation>
    <scope>NUCLEOTIDE SEQUENCE [LARGE SCALE GENOMIC DNA]</scope>
    <source>
        <strain evidence="1 2">CBS 121593</strain>
    </source>
</reference>
<dbReference type="EMBL" id="KZ824464">
    <property type="protein sequence ID" value="RAK97335.1"/>
    <property type="molecule type" value="Genomic_DNA"/>
</dbReference>
<dbReference type="RefSeq" id="XP_025571663.1">
    <property type="nucleotide sequence ID" value="XM_025721018.1"/>
</dbReference>
<evidence type="ECO:0000313" key="1">
    <source>
        <dbReference type="EMBL" id="RAK97335.1"/>
    </source>
</evidence>
<dbReference type="OrthoDB" id="5368615at2759"/>
<sequence length="126" mass="13557">MSQVQKGQLIRLLEAYPAQVVIVPMGEVAAVSFHDTVAIGTMGLGSCSVIIIASADGAILAHIPPRPPTALLSDVNAGDNNVRRMTQRVPELYRRHRNEYFSRPTDTVIVYYAYGAGVIGSGCDDL</sequence>
<proteinExistence type="predicted"/>
<dbReference type="GeneID" id="37225883"/>
<dbReference type="Proteomes" id="UP000249402">
    <property type="component" value="Unassembled WGS sequence"/>
</dbReference>
<keyword evidence="2" id="KW-1185">Reference proteome</keyword>
<accession>A0A395GPB0</accession>
<dbReference type="VEuPathDB" id="FungiDB:BO80DRAFT_437902"/>
<protein>
    <submittedName>
        <fullName evidence="1">Uncharacterized protein</fullName>
    </submittedName>
</protein>
<gene>
    <name evidence="1" type="ORF">BO80DRAFT_437902</name>
</gene>
<dbReference type="AlphaFoldDB" id="A0A395GPB0"/>
<organism evidence="1 2">
    <name type="scientific">Aspergillus ibericus CBS 121593</name>
    <dbReference type="NCBI Taxonomy" id="1448316"/>
    <lineage>
        <taxon>Eukaryota</taxon>
        <taxon>Fungi</taxon>
        <taxon>Dikarya</taxon>
        <taxon>Ascomycota</taxon>
        <taxon>Pezizomycotina</taxon>
        <taxon>Eurotiomycetes</taxon>
        <taxon>Eurotiomycetidae</taxon>
        <taxon>Eurotiales</taxon>
        <taxon>Aspergillaceae</taxon>
        <taxon>Aspergillus</taxon>
        <taxon>Aspergillus subgen. Circumdati</taxon>
    </lineage>
</organism>
<name>A0A395GPB0_9EURO</name>